<dbReference type="GO" id="GO:0015562">
    <property type="term" value="F:efflux transmembrane transporter activity"/>
    <property type="evidence" value="ECO:0007669"/>
    <property type="project" value="InterPro"/>
</dbReference>
<keyword evidence="10" id="KW-0732">Signal</keyword>
<feature type="region of interest" description="Disordered" evidence="9">
    <location>
        <begin position="460"/>
        <end position="492"/>
    </location>
</feature>
<keyword evidence="5" id="KW-0812">Transmembrane</keyword>
<comment type="subcellular location">
    <subcellularLocation>
        <location evidence="1">Cell outer membrane</location>
    </subcellularLocation>
</comment>
<keyword evidence="3" id="KW-0813">Transport</keyword>
<keyword evidence="7" id="KW-0998">Cell outer membrane</keyword>
<keyword evidence="12" id="KW-1185">Reference proteome</keyword>
<dbReference type="GO" id="GO:1990281">
    <property type="term" value="C:efflux pump complex"/>
    <property type="evidence" value="ECO:0007669"/>
    <property type="project" value="TreeGrafter"/>
</dbReference>
<dbReference type="GO" id="GO:0015288">
    <property type="term" value="F:porin activity"/>
    <property type="evidence" value="ECO:0007669"/>
    <property type="project" value="TreeGrafter"/>
</dbReference>
<evidence type="ECO:0000256" key="1">
    <source>
        <dbReference type="ARBA" id="ARBA00004442"/>
    </source>
</evidence>
<dbReference type="GO" id="GO:0009279">
    <property type="term" value="C:cell outer membrane"/>
    <property type="evidence" value="ECO:0007669"/>
    <property type="project" value="UniProtKB-SubCell"/>
</dbReference>
<dbReference type="SUPFAM" id="SSF56954">
    <property type="entry name" value="Outer membrane efflux proteins (OEP)"/>
    <property type="match status" value="1"/>
</dbReference>
<dbReference type="InterPro" id="IPR003423">
    <property type="entry name" value="OMP_efflux"/>
</dbReference>
<evidence type="ECO:0000313" key="11">
    <source>
        <dbReference type="EMBL" id="MXO65632.1"/>
    </source>
</evidence>
<evidence type="ECO:0000256" key="6">
    <source>
        <dbReference type="ARBA" id="ARBA00023136"/>
    </source>
</evidence>
<dbReference type="NCBIfam" id="TIGR01844">
    <property type="entry name" value="type_I_sec_TolC"/>
    <property type="match status" value="1"/>
</dbReference>
<dbReference type="PANTHER" id="PTHR30026">
    <property type="entry name" value="OUTER MEMBRANE PROTEIN TOLC"/>
    <property type="match status" value="1"/>
</dbReference>
<evidence type="ECO:0000256" key="2">
    <source>
        <dbReference type="ARBA" id="ARBA00007613"/>
    </source>
</evidence>
<feature type="signal peptide" evidence="10">
    <location>
        <begin position="1"/>
        <end position="28"/>
    </location>
</feature>
<gene>
    <name evidence="11" type="ORF">GRI91_07685</name>
</gene>
<dbReference type="Gene3D" id="1.20.1600.10">
    <property type="entry name" value="Outer membrane efflux proteins (OEP)"/>
    <property type="match status" value="1"/>
</dbReference>
<evidence type="ECO:0000256" key="5">
    <source>
        <dbReference type="ARBA" id="ARBA00022692"/>
    </source>
</evidence>
<evidence type="ECO:0000256" key="8">
    <source>
        <dbReference type="SAM" id="Coils"/>
    </source>
</evidence>
<dbReference type="AlphaFoldDB" id="A0A6I4T5Z1"/>
<reference evidence="11 12" key="1">
    <citation type="submission" date="2019-12" db="EMBL/GenBank/DDBJ databases">
        <title>Genomic-based taxomic classification of the family Erythrobacteraceae.</title>
        <authorList>
            <person name="Xu L."/>
        </authorList>
    </citation>
    <scope>NUCLEOTIDE SEQUENCE [LARGE SCALE GENOMIC DNA]</scope>
    <source>
        <strain evidence="11 12">LMG 29518</strain>
    </source>
</reference>
<evidence type="ECO:0000256" key="9">
    <source>
        <dbReference type="SAM" id="MobiDB-lite"/>
    </source>
</evidence>
<dbReference type="EMBL" id="WTYT01000003">
    <property type="protein sequence ID" value="MXO65632.1"/>
    <property type="molecule type" value="Genomic_DNA"/>
</dbReference>
<keyword evidence="6" id="KW-0472">Membrane</keyword>
<evidence type="ECO:0000256" key="7">
    <source>
        <dbReference type="ARBA" id="ARBA00023237"/>
    </source>
</evidence>
<evidence type="ECO:0000256" key="3">
    <source>
        <dbReference type="ARBA" id="ARBA00022448"/>
    </source>
</evidence>
<organism evidence="11 12">
    <name type="scientific">Altericroceibacterium endophyticum</name>
    <dbReference type="NCBI Taxonomy" id="1808508"/>
    <lineage>
        <taxon>Bacteria</taxon>
        <taxon>Pseudomonadati</taxon>
        <taxon>Pseudomonadota</taxon>
        <taxon>Alphaproteobacteria</taxon>
        <taxon>Sphingomonadales</taxon>
        <taxon>Erythrobacteraceae</taxon>
        <taxon>Altericroceibacterium</taxon>
    </lineage>
</organism>
<proteinExistence type="inferred from homology"/>
<dbReference type="Pfam" id="PF02321">
    <property type="entry name" value="OEP"/>
    <property type="match status" value="2"/>
</dbReference>
<evidence type="ECO:0000313" key="12">
    <source>
        <dbReference type="Proteomes" id="UP000438476"/>
    </source>
</evidence>
<dbReference type="OrthoDB" id="9789368at2"/>
<feature type="chain" id="PRO_5026276907" evidence="10">
    <location>
        <begin position="29"/>
        <end position="492"/>
    </location>
</feature>
<dbReference type="InterPro" id="IPR051906">
    <property type="entry name" value="TolC-like"/>
</dbReference>
<evidence type="ECO:0000256" key="4">
    <source>
        <dbReference type="ARBA" id="ARBA00022452"/>
    </source>
</evidence>
<name>A0A6I4T5Z1_9SPHN</name>
<accession>A0A6I4T5Z1</accession>
<dbReference type="Proteomes" id="UP000438476">
    <property type="component" value="Unassembled WGS sequence"/>
</dbReference>
<sequence length="492" mass="52385">MPGRGVKLTLLAGACLMSSALFSAPAQADTLEEALISAYRTNPTLQAARAGQRVTDENVPIARADALPSLDATGQYVEFLKQSSASFTAPERSVGISGNLGVPVYSGGAVKNSIKAAKTRVLAGRANLRATESSVFSQVVAAYMDVIRSEAIVGLTKNNVDVLSVNLQATSDRFEIGDLTRTDVAQSEARLALARSNLRTAQSNLIEARERYVELVGVAPDNLQPPPPLPGMPDAPNDAVDTALQYNPDLLSSREEAKASGYDIEVAEAAKLPKLSLFASSDYTNYLDTLGSSIPGTAIDQGQTSAQAGVRLTLPLYQGGRPAAQERQAQARASQALERIIATERNVISQVRAAYASWRAANAIIASSQQAVDAASLSLEGVRAENTVGNRSILDILNAEQELLSARVDLVTARRNAYVAGFTLLAAMGRAEARDLGLGEDGLLYDPVVNYERVHDRIWDWDSDPDPQAQATRTVDIPPQDGEAPEIKNSVK</sequence>
<dbReference type="PANTHER" id="PTHR30026:SF22">
    <property type="entry name" value="OUTER MEMBRANE EFFLUX PROTEIN"/>
    <property type="match status" value="1"/>
</dbReference>
<keyword evidence="8" id="KW-0175">Coiled coil</keyword>
<evidence type="ECO:0000256" key="10">
    <source>
        <dbReference type="SAM" id="SignalP"/>
    </source>
</evidence>
<protein>
    <submittedName>
        <fullName evidence="11">TolC family outer membrane protein</fullName>
    </submittedName>
</protein>
<comment type="caution">
    <text evidence="11">The sequence shown here is derived from an EMBL/GenBank/DDBJ whole genome shotgun (WGS) entry which is preliminary data.</text>
</comment>
<keyword evidence="4" id="KW-1134">Transmembrane beta strand</keyword>
<feature type="coiled-coil region" evidence="8">
    <location>
        <begin position="184"/>
        <end position="211"/>
    </location>
</feature>
<comment type="similarity">
    <text evidence="2">Belongs to the outer membrane factor (OMF) (TC 1.B.17) family.</text>
</comment>
<dbReference type="InterPro" id="IPR010130">
    <property type="entry name" value="T1SS_OMP_TolC"/>
</dbReference>